<dbReference type="AlphaFoldDB" id="A0A657LNE3"/>
<protein>
    <recommendedName>
        <fullName evidence="3">Membrane bound FAD containing D-sorbitol dehydrogenase</fullName>
    </recommendedName>
</protein>
<proteinExistence type="predicted"/>
<evidence type="ECO:0000313" key="1">
    <source>
        <dbReference type="EMBL" id="OJF92957.1"/>
    </source>
</evidence>
<dbReference type="Proteomes" id="UP000182661">
    <property type="component" value="Unassembled WGS sequence"/>
</dbReference>
<evidence type="ECO:0008006" key="3">
    <source>
        <dbReference type="Google" id="ProtNLM"/>
    </source>
</evidence>
<dbReference type="RefSeq" id="WP_071834687.1">
    <property type="nucleotide sequence ID" value="NZ_LSRP01000109.1"/>
</dbReference>
<reference evidence="1 2" key="1">
    <citation type="submission" date="2016-02" db="EMBL/GenBank/DDBJ databases">
        <title>Genome sequencing of a beta-galactosidase producing bacteria Rhizobium sp. 59.</title>
        <authorList>
            <person name="Wang D."/>
            <person name="Kot W."/>
            <person name="Qin Y."/>
            <person name="Hansen L."/>
            <person name="Naqvi K."/>
            <person name="Rensing C."/>
        </authorList>
    </citation>
    <scope>NUCLEOTIDE SEQUENCE [LARGE SCALE GENOMIC DNA]</scope>
    <source>
        <strain evidence="1 2">59</strain>
    </source>
</reference>
<comment type="caution">
    <text evidence="1">The sequence shown here is derived from an EMBL/GenBank/DDBJ whole genome shotgun (WGS) entry which is preliminary data.</text>
</comment>
<name>A0A657LNE3_9HYPH</name>
<accession>A0A657LNE3</accession>
<keyword evidence="2" id="KW-1185">Reference proteome</keyword>
<sequence length="159" mass="17017">MPNSEIDAITALSVDLTGFSAFHLRGTGLLETYTQHLSTRMGSEAFGRLIAAHAEVSAATDPAASKRAMRHLILSDPCLGPPARSLLKLWYVGVWHALAAEWHGRYGGALNDVDGVPCAASYTEGLLWPAIGTNPAGVKAQGYAMWARPPRIPNPNQEI</sequence>
<dbReference type="OrthoDB" id="495830at2"/>
<organism evidence="1 2">
    <name type="scientific">Pararhizobium antarcticum</name>
    <dbReference type="NCBI Taxonomy" id="1798805"/>
    <lineage>
        <taxon>Bacteria</taxon>
        <taxon>Pseudomonadati</taxon>
        <taxon>Pseudomonadota</taxon>
        <taxon>Alphaproteobacteria</taxon>
        <taxon>Hyphomicrobiales</taxon>
        <taxon>Rhizobiaceae</taxon>
        <taxon>Rhizobium/Agrobacterium group</taxon>
        <taxon>Pararhizobium</taxon>
    </lineage>
</organism>
<gene>
    <name evidence="1" type="ORF">AX760_21775</name>
</gene>
<dbReference type="EMBL" id="LSRP01000109">
    <property type="protein sequence ID" value="OJF92957.1"/>
    <property type="molecule type" value="Genomic_DNA"/>
</dbReference>
<evidence type="ECO:0000313" key="2">
    <source>
        <dbReference type="Proteomes" id="UP000182661"/>
    </source>
</evidence>